<dbReference type="Proteomes" id="UP001560573">
    <property type="component" value="Unassembled WGS sequence"/>
</dbReference>
<keyword evidence="2" id="KW-1185">Reference proteome</keyword>
<dbReference type="RefSeq" id="WP_369329894.1">
    <property type="nucleotide sequence ID" value="NZ_JAULBC010000004.1"/>
</dbReference>
<gene>
    <name evidence="1" type="ORF">QTN47_13305</name>
</gene>
<evidence type="ECO:0000313" key="2">
    <source>
        <dbReference type="Proteomes" id="UP001560573"/>
    </source>
</evidence>
<dbReference type="EMBL" id="JAULBC010000004">
    <property type="protein sequence ID" value="MEX6688484.1"/>
    <property type="molecule type" value="Genomic_DNA"/>
</dbReference>
<protein>
    <submittedName>
        <fullName evidence="1">Blp family class II bacteriocin</fullName>
    </submittedName>
</protein>
<accession>A0ABV3ZH47</accession>
<organism evidence="1 2">
    <name type="scientific">Danxiaibacter flavus</name>
    <dbReference type="NCBI Taxonomy" id="3049108"/>
    <lineage>
        <taxon>Bacteria</taxon>
        <taxon>Pseudomonadati</taxon>
        <taxon>Bacteroidota</taxon>
        <taxon>Chitinophagia</taxon>
        <taxon>Chitinophagales</taxon>
        <taxon>Chitinophagaceae</taxon>
        <taxon>Danxiaibacter</taxon>
    </lineage>
</organism>
<dbReference type="InterPro" id="IPR019493">
    <property type="entry name" value="Bacteriocin_IIb_lactacin-rel"/>
</dbReference>
<reference evidence="1 2" key="1">
    <citation type="submission" date="2023-07" db="EMBL/GenBank/DDBJ databases">
        <authorList>
            <person name="Lian W.-H."/>
        </authorList>
    </citation>
    <scope>NUCLEOTIDE SEQUENCE [LARGE SCALE GENOMIC DNA]</scope>
    <source>
        <strain evidence="1 2">SYSU DXS3180</strain>
    </source>
</reference>
<evidence type="ECO:0000313" key="1">
    <source>
        <dbReference type="EMBL" id="MEX6688484.1"/>
    </source>
</evidence>
<sequence length="59" mass="6231">MNFRTLDVQEMEKIIGGLTRTNRNTGCMAMGFAAGIAAGFNPFVGGLTTFGCMLLTPAD</sequence>
<comment type="caution">
    <text evidence="1">The sequence shown here is derived from an EMBL/GenBank/DDBJ whole genome shotgun (WGS) entry which is preliminary data.</text>
</comment>
<proteinExistence type="predicted"/>
<dbReference type="Pfam" id="PF10439">
    <property type="entry name" value="Bacteriocin_IIc"/>
    <property type="match status" value="1"/>
</dbReference>
<name>A0ABV3ZH47_9BACT</name>